<feature type="domain" description="Bacterioopsin transcriptional activator GAF and HTH associated" evidence="4">
    <location>
        <begin position="39"/>
        <end position="144"/>
    </location>
</feature>
<feature type="domain" description="HTH bat-type" evidence="3">
    <location>
        <begin position="159"/>
        <end position="211"/>
    </location>
</feature>
<gene>
    <name evidence="5" type="ORF">SAMN04487948_105359</name>
</gene>
<evidence type="ECO:0000256" key="2">
    <source>
        <dbReference type="ARBA" id="ARBA00023163"/>
    </source>
</evidence>
<proteinExistence type="predicted"/>
<evidence type="ECO:0000259" key="3">
    <source>
        <dbReference type="Pfam" id="PF04967"/>
    </source>
</evidence>
<dbReference type="Pfam" id="PF04967">
    <property type="entry name" value="HTH_10"/>
    <property type="match status" value="1"/>
</dbReference>
<dbReference type="Pfam" id="PF15915">
    <property type="entry name" value="BAT"/>
    <property type="match status" value="1"/>
</dbReference>
<dbReference type="InterPro" id="IPR013324">
    <property type="entry name" value="RNA_pol_sigma_r3/r4-like"/>
</dbReference>
<organism evidence="5 6">
    <name type="scientific">Halogranum amylolyticum</name>
    <dbReference type="NCBI Taxonomy" id="660520"/>
    <lineage>
        <taxon>Archaea</taxon>
        <taxon>Methanobacteriati</taxon>
        <taxon>Methanobacteriota</taxon>
        <taxon>Stenosarchaea group</taxon>
        <taxon>Halobacteria</taxon>
        <taxon>Halobacteriales</taxon>
        <taxon>Haloferacaceae</taxon>
    </lineage>
</organism>
<accession>A0A1H8SW60</accession>
<dbReference type="SUPFAM" id="SSF88659">
    <property type="entry name" value="Sigma3 and sigma4 domains of RNA polymerase sigma factors"/>
    <property type="match status" value="1"/>
</dbReference>
<keyword evidence="6" id="KW-1185">Reference proteome</keyword>
<evidence type="ECO:0000256" key="1">
    <source>
        <dbReference type="ARBA" id="ARBA00023015"/>
    </source>
</evidence>
<keyword evidence="2" id="KW-0804">Transcription</keyword>
<dbReference type="Proteomes" id="UP000199126">
    <property type="component" value="Unassembled WGS sequence"/>
</dbReference>
<dbReference type="OrthoDB" id="156233at2157"/>
<dbReference type="AlphaFoldDB" id="A0A1H8SW60"/>
<evidence type="ECO:0000313" key="5">
    <source>
        <dbReference type="EMBL" id="SEO82857.1"/>
    </source>
</evidence>
<name>A0A1H8SW60_9EURY</name>
<dbReference type="InterPro" id="IPR007050">
    <property type="entry name" value="HTH_bacterioopsin"/>
</dbReference>
<dbReference type="InterPro" id="IPR036388">
    <property type="entry name" value="WH-like_DNA-bd_sf"/>
</dbReference>
<dbReference type="EMBL" id="FODV01000005">
    <property type="protein sequence ID" value="SEO82857.1"/>
    <property type="molecule type" value="Genomic_DNA"/>
</dbReference>
<keyword evidence="1" id="KW-0805">Transcription regulation</keyword>
<dbReference type="Gene3D" id="1.10.10.10">
    <property type="entry name" value="Winged helix-like DNA-binding domain superfamily/Winged helix DNA-binding domain"/>
    <property type="match status" value="1"/>
</dbReference>
<dbReference type="PANTHER" id="PTHR34236">
    <property type="entry name" value="DIMETHYL SULFOXIDE REDUCTASE TRANSCRIPTIONAL ACTIVATOR"/>
    <property type="match status" value="1"/>
</dbReference>
<dbReference type="PANTHER" id="PTHR34236:SF1">
    <property type="entry name" value="DIMETHYL SULFOXIDE REDUCTASE TRANSCRIPTIONAL ACTIVATOR"/>
    <property type="match status" value="1"/>
</dbReference>
<evidence type="ECO:0000313" key="6">
    <source>
        <dbReference type="Proteomes" id="UP000199126"/>
    </source>
</evidence>
<protein>
    <submittedName>
        <fullName evidence="5">Predicted DNA binding protein, contains HTH domain</fullName>
    </submittedName>
</protein>
<reference evidence="6" key="1">
    <citation type="submission" date="2016-10" db="EMBL/GenBank/DDBJ databases">
        <authorList>
            <person name="Varghese N."/>
            <person name="Submissions S."/>
        </authorList>
    </citation>
    <scope>NUCLEOTIDE SEQUENCE [LARGE SCALE GENOMIC DNA]</scope>
    <source>
        <strain evidence="6">CGMCC 1.10121</strain>
    </source>
</reference>
<evidence type="ECO:0000259" key="4">
    <source>
        <dbReference type="Pfam" id="PF15915"/>
    </source>
</evidence>
<dbReference type="InterPro" id="IPR031803">
    <property type="entry name" value="BAT_GAF/HTH-assoc"/>
</dbReference>
<sequence>MSLIAIADIQHADLALVPTIRECSYVTIRVVPHSGTDPETDLFFFHVECDDRGFDDFDRTIEADPTVAEAMRVADSKDTRIYRLRHTDDTILLSPIVAKLGGLMLEAESTHGAWRVRLRLPDREAVASLWEFCEEEGMSFELVQLFRQDDHDLGIQPNLTEAQRIALVTAHREGYFEEPRETSLEELADELDISPTAVGGRLRRGISRLIEVSVLDE</sequence>
<dbReference type="RefSeq" id="WP_089824595.1">
    <property type="nucleotide sequence ID" value="NZ_FODV01000005.1"/>
</dbReference>